<protein>
    <submittedName>
        <fullName evidence="2">Uncharacterized protein</fullName>
    </submittedName>
</protein>
<keyword evidence="3" id="KW-1185">Reference proteome</keyword>
<dbReference type="EMBL" id="GL377569">
    <property type="protein sequence ID" value="EFJ34711.1"/>
    <property type="molecule type" value="Genomic_DNA"/>
</dbReference>
<name>D8QZ17_SELML</name>
<sequence>MENLAAYAVMASASVGLCKELLFPYEDDQALLGSDSSSFLHSRLAALRRQEDEDDDMTVALLSTMWQDEIVACLAADKNSSSSSGQDHDLPPEEEKIPERSSPSPPPSSSRLKRSRQQSLAPRTPYEDEFGLRLNLDSGSYAQQQFEIYPGSTSDHHPRRVHHFDTHHEDHPHALRHRHHQSLSGDLAEHPFMTPHHFPGAPSRDWPQSSQD</sequence>
<feature type="compositionally biased region" description="Basic and acidic residues" evidence="1">
    <location>
        <begin position="86"/>
        <end position="99"/>
    </location>
</feature>
<dbReference type="OrthoDB" id="2009073at2759"/>
<feature type="region of interest" description="Disordered" evidence="1">
    <location>
        <begin position="168"/>
        <end position="212"/>
    </location>
</feature>
<organism evidence="3">
    <name type="scientific">Selaginella moellendorffii</name>
    <name type="common">Spikemoss</name>
    <dbReference type="NCBI Taxonomy" id="88036"/>
    <lineage>
        <taxon>Eukaryota</taxon>
        <taxon>Viridiplantae</taxon>
        <taxon>Streptophyta</taxon>
        <taxon>Embryophyta</taxon>
        <taxon>Tracheophyta</taxon>
        <taxon>Lycopodiopsida</taxon>
        <taxon>Selaginellales</taxon>
        <taxon>Selaginellaceae</taxon>
        <taxon>Selaginella</taxon>
    </lineage>
</organism>
<evidence type="ECO:0000313" key="3">
    <source>
        <dbReference type="Proteomes" id="UP000001514"/>
    </source>
</evidence>
<dbReference type="Proteomes" id="UP000001514">
    <property type="component" value="Unassembled WGS sequence"/>
</dbReference>
<feature type="region of interest" description="Disordered" evidence="1">
    <location>
        <begin position="77"/>
        <end position="128"/>
    </location>
</feature>
<dbReference type="Gramene" id="EFJ34711">
    <property type="protein sequence ID" value="EFJ34711"/>
    <property type="gene ID" value="SELMODRAFT_405581"/>
</dbReference>
<dbReference type="AlphaFoldDB" id="D8QZ17"/>
<dbReference type="KEGG" id="smo:SELMODRAFT_405581"/>
<dbReference type="InParanoid" id="D8QZ17"/>
<evidence type="ECO:0000313" key="2">
    <source>
        <dbReference type="EMBL" id="EFJ34711.1"/>
    </source>
</evidence>
<dbReference type="HOGENOM" id="CLU_1317381_0_0_1"/>
<reference evidence="2 3" key="1">
    <citation type="journal article" date="2011" name="Science">
        <title>The Selaginella genome identifies genetic changes associated with the evolution of vascular plants.</title>
        <authorList>
            <person name="Banks J.A."/>
            <person name="Nishiyama T."/>
            <person name="Hasebe M."/>
            <person name="Bowman J.L."/>
            <person name="Gribskov M."/>
            <person name="dePamphilis C."/>
            <person name="Albert V.A."/>
            <person name="Aono N."/>
            <person name="Aoyama T."/>
            <person name="Ambrose B.A."/>
            <person name="Ashton N.W."/>
            <person name="Axtell M.J."/>
            <person name="Barker E."/>
            <person name="Barker M.S."/>
            <person name="Bennetzen J.L."/>
            <person name="Bonawitz N.D."/>
            <person name="Chapple C."/>
            <person name="Cheng C."/>
            <person name="Correa L.G."/>
            <person name="Dacre M."/>
            <person name="DeBarry J."/>
            <person name="Dreyer I."/>
            <person name="Elias M."/>
            <person name="Engstrom E.M."/>
            <person name="Estelle M."/>
            <person name="Feng L."/>
            <person name="Finet C."/>
            <person name="Floyd S.K."/>
            <person name="Frommer W.B."/>
            <person name="Fujita T."/>
            <person name="Gramzow L."/>
            <person name="Gutensohn M."/>
            <person name="Harholt J."/>
            <person name="Hattori M."/>
            <person name="Heyl A."/>
            <person name="Hirai T."/>
            <person name="Hiwatashi Y."/>
            <person name="Ishikawa M."/>
            <person name="Iwata M."/>
            <person name="Karol K.G."/>
            <person name="Koehler B."/>
            <person name="Kolukisaoglu U."/>
            <person name="Kubo M."/>
            <person name="Kurata T."/>
            <person name="Lalonde S."/>
            <person name="Li K."/>
            <person name="Li Y."/>
            <person name="Litt A."/>
            <person name="Lyons E."/>
            <person name="Manning G."/>
            <person name="Maruyama T."/>
            <person name="Michael T.P."/>
            <person name="Mikami K."/>
            <person name="Miyazaki S."/>
            <person name="Morinaga S."/>
            <person name="Murata T."/>
            <person name="Mueller-Roeber B."/>
            <person name="Nelson D.R."/>
            <person name="Obara M."/>
            <person name="Oguri Y."/>
            <person name="Olmstead R.G."/>
            <person name="Onodera N."/>
            <person name="Petersen B.L."/>
            <person name="Pils B."/>
            <person name="Prigge M."/>
            <person name="Rensing S.A."/>
            <person name="Riano-Pachon D.M."/>
            <person name="Roberts A.W."/>
            <person name="Sato Y."/>
            <person name="Scheller H.V."/>
            <person name="Schulz B."/>
            <person name="Schulz C."/>
            <person name="Shakirov E.V."/>
            <person name="Shibagaki N."/>
            <person name="Shinohara N."/>
            <person name="Shippen D.E."/>
            <person name="Soerensen I."/>
            <person name="Sotooka R."/>
            <person name="Sugimoto N."/>
            <person name="Sugita M."/>
            <person name="Sumikawa N."/>
            <person name="Tanurdzic M."/>
            <person name="Theissen G."/>
            <person name="Ulvskov P."/>
            <person name="Wakazuki S."/>
            <person name="Weng J.K."/>
            <person name="Willats W.W."/>
            <person name="Wipf D."/>
            <person name="Wolf P.G."/>
            <person name="Yang L."/>
            <person name="Zimmer A.D."/>
            <person name="Zhu Q."/>
            <person name="Mitros T."/>
            <person name="Hellsten U."/>
            <person name="Loque D."/>
            <person name="Otillar R."/>
            <person name="Salamov A."/>
            <person name="Schmutz J."/>
            <person name="Shapiro H."/>
            <person name="Lindquist E."/>
            <person name="Lucas S."/>
            <person name="Rokhsar D."/>
            <person name="Grigoriev I.V."/>
        </authorList>
    </citation>
    <scope>NUCLEOTIDE SEQUENCE [LARGE SCALE GENOMIC DNA]</scope>
</reference>
<evidence type="ECO:0000256" key="1">
    <source>
        <dbReference type="SAM" id="MobiDB-lite"/>
    </source>
</evidence>
<gene>
    <name evidence="2" type="ORF">SELMODRAFT_405581</name>
</gene>
<proteinExistence type="predicted"/>
<accession>D8QZ17</accession>